<dbReference type="Gene3D" id="3.30.70.920">
    <property type="match status" value="1"/>
</dbReference>
<comment type="caution">
    <text evidence="1">The sequence shown here is derived from an EMBL/GenBank/DDBJ whole genome shotgun (WGS) entry which is preliminary data.</text>
</comment>
<evidence type="ECO:0000313" key="1">
    <source>
        <dbReference type="EMBL" id="TYZ30565.1"/>
    </source>
</evidence>
<gene>
    <name evidence="1" type="ORF">FZ041_02540</name>
</gene>
<accession>A0A5D6WTI0</accession>
<dbReference type="Pfam" id="PF03927">
    <property type="entry name" value="NapD"/>
    <property type="match status" value="1"/>
</dbReference>
<reference evidence="1 2" key="1">
    <citation type="submission" date="2019-08" db="EMBL/GenBank/DDBJ databases">
        <title>Selenomonas sp. mPRGC5 and Selenomonas sp. mPRGC8 isolated from ruminal fluid of dairy goat (Capra hircus).</title>
        <authorList>
            <person name="Poothong S."/>
            <person name="Nuengjamnong C."/>
            <person name="Tanasupawat S."/>
        </authorList>
    </citation>
    <scope>NUCLEOTIDE SEQUENCE [LARGE SCALE GENOMIC DNA]</scope>
    <source>
        <strain evidence="2">mPRGC8</strain>
    </source>
</reference>
<protein>
    <recommendedName>
        <fullName evidence="3">Chaperone NapD</fullName>
    </recommendedName>
</protein>
<organism evidence="1 2">
    <name type="scientific">Selenomonas caprae</name>
    <dbReference type="NCBI Taxonomy" id="2606905"/>
    <lineage>
        <taxon>Bacteria</taxon>
        <taxon>Bacillati</taxon>
        <taxon>Bacillota</taxon>
        <taxon>Negativicutes</taxon>
        <taxon>Selenomonadales</taxon>
        <taxon>Selenomonadaceae</taxon>
        <taxon>Selenomonas</taxon>
    </lineage>
</organism>
<evidence type="ECO:0008006" key="3">
    <source>
        <dbReference type="Google" id="ProtNLM"/>
    </source>
</evidence>
<sequence>MIQRRIFMAIASLILQLEPGKAEQVQASLSSFSQLNIEKTTPTGELILVAEESSLTKLQQLCFDLEKIPGILGVLPSYVTTADEDDTDDSQN</sequence>
<dbReference type="InterPro" id="IPR005623">
    <property type="entry name" value="Chaperone_NapD_NO3_reduct"/>
</dbReference>
<proteinExistence type="predicted"/>
<dbReference type="AlphaFoldDB" id="A0A5D6WTI0"/>
<keyword evidence="2" id="KW-1185">Reference proteome</keyword>
<dbReference type="EMBL" id="VTOZ01000003">
    <property type="protein sequence ID" value="TYZ30565.1"/>
    <property type="molecule type" value="Genomic_DNA"/>
</dbReference>
<dbReference type="Proteomes" id="UP000322783">
    <property type="component" value="Unassembled WGS sequence"/>
</dbReference>
<name>A0A5D6WTI0_9FIRM</name>
<evidence type="ECO:0000313" key="2">
    <source>
        <dbReference type="Proteomes" id="UP000322783"/>
    </source>
</evidence>